<organism evidence="4 5">
    <name type="scientific">Exophiala oligosperma</name>
    <dbReference type="NCBI Taxonomy" id="215243"/>
    <lineage>
        <taxon>Eukaryota</taxon>
        <taxon>Fungi</taxon>
        <taxon>Dikarya</taxon>
        <taxon>Ascomycota</taxon>
        <taxon>Pezizomycotina</taxon>
        <taxon>Eurotiomycetes</taxon>
        <taxon>Chaetothyriomycetidae</taxon>
        <taxon>Chaetothyriales</taxon>
        <taxon>Herpotrichiellaceae</taxon>
        <taxon>Exophiala</taxon>
    </lineage>
</organism>
<evidence type="ECO:0000259" key="3">
    <source>
        <dbReference type="PROSITE" id="PS50085"/>
    </source>
</evidence>
<feature type="compositionally biased region" description="Low complexity" evidence="2">
    <location>
        <begin position="1392"/>
        <end position="1402"/>
    </location>
</feature>
<dbReference type="InterPro" id="IPR024584">
    <property type="entry name" value="Tuberin_N"/>
</dbReference>
<dbReference type="InterPro" id="IPR018515">
    <property type="entry name" value="Tuberin-type_domain"/>
</dbReference>
<dbReference type="InterPro" id="IPR000331">
    <property type="entry name" value="Rap/Ran_GAP_dom"/>
</dbReference>
<proteinExistence type="predicted"/>
<dbReference type="Pfam" id="PF11864">
    <property type="entry name" value="DUF3384"/>
    <property type="match status" value="1"/>
</dbReference>
<gene>
    <name evidence="4" type="ORF">PV06_00216</name>
</gene>
<dbReference type="GO" id="GO:0051056">
    <property type="term" value="P:regulation of small GTPase mediated signal transduction"/>
    <property type="evidence" value="ECO:0007669"/>
    <property type="project" value="InterPro"/>
</dbReference>
<dbReference type="STRING" id="215243.A0A0D2DWU1"/>
<dbReference type="GO" id="GO:0005096">
    <property type="term" value="F:GTPase activator activity"/>
    <property type="evidence" value="ECO:0007669"/>
    <property type="project" value="UniProtKB-KW"/>
</dbReference>
<name>A0A0D2DWU1_9EURO</name>
<keyword evidence="1" id="KW-0343">GTPase activation</keyword>
<feature type="region of interest" description="Disordered" evidence="2">
    <location>
        <begin position="1390"/>
        <end position="1421"/>
    </location>
</feature>
<evidence type="ECO:0000313" key="5">
    <source>
        <dbReference type="Proteomes" id="UP000053342"/>
    </source>
</evidence>
<dbReference type="GeneID" id="27352290"/>
<accession>A0A0D2DWU1</accession>
<evidence type="ECO:0000256" key="1">
    <source>
        <dbReference type="ARBA" id="ARBA00022468"/>
    </source>
</evidence>
<feature type="compositionally biased region" description="Basic and acidic residues" evidence="2">
    <location>
        <begin position="23"/>
        <end position="39"/>
    </location>
</feature>
<feature type="domain" description="Rap-GAP" evidence="3">
    <location>
        <begin position="1149"/>
        <end position="1383"/>
    </location>
</feature>
<dbReference type="SUPFAM" id="SSF111347">
    <property type="entry name" value="Rap/Ran-GAP"/>
    <property type="match status" value="1"/>
</dbReference>
<evidence type="ECO:0000313" key="4">
    <source>
        <dbReference type="EMBL" id="KIW47523.1"/>
    </source>
</evidence>
<reference evidence="4 5" key="1">
    <citation type="submission" date="2015-01" db="EMBL/GenBank/DDBJ databases">
        <title>The Genome Sequence of Exophiala oligosperma CBS72588.</title>
        <authorList>
            <consortium name="The Broad Institute Genomics Platform"/>
            <person name="Cuomo C."/>
            <person name="de Hoog S."/>
            <person name="Gorbushina A."/>
            <person name="Stielow B."/>
            <person name="Teixiera M."/>
            <person name="Abouelleil A."/>
            <person name="Chapman S.B."/>
            <person name="Priest M."/>
            <person name="Young S.K."/>
            <person name="Wortman J."/>
            <person name="Nusbaum C."/>
            <person name="Birren B."/>
        </authorList>
    </citation>
    <scope>NUCLEOTIDE SEQUENCE [LARGE SCALE GENOMIC DNA]</scope>
    <source>
        <strain evidence="4 5">CBS 72588</strain>
    </source>
</reference>
<dbReference type="PANTHER" id="PTHR10063">
    <property type="entry name" value="TUBERIN"/>
    <property type="match status" value="1"/>
</dbReference>
<dbReference type="Gene3D" id="3.40.50.11210">
    <property type="entry name" value="Rap/Ran-GAP"/>
    <property type="match status" value="1"/>
</dbReference>
<dbReference type="VEuPathDB" id="FungiDB:PV06_00216"/>
<dbReference type="GO" id="GO:0033596">
    <property type="term" value="C:TSC1-TSC2 complex"/>
    <property type="evidence" value="ECO:0007669"/>
    <property type="project" value="TreeGrafter"/>
</dbReference>
<dbReference type="Pfam" id="PF03542">
    <property type="entry name" value="Tuberin"/>
    <property type="match status" value="1"/>
</dbReference>
<dbReference type="InterPro" id="IPR027107">
    <property type="entry name" value="Tuberin/Ral-act_asu"/>
</dbReference>
<dbReference type="EMBL" id="KN847332">
    <property type="protein sequence ID" value="KIW47523.1"/>
    <property type="molecule type" value="Genomic_DNA"/>
</dbReference>
<sequence>MSHMLITGRPERRSHRMSTGNDPARERSATGAGDKDSRRRSVWNVPVLTPKFHTDDAIPQDRHAEKVAPAETPIIPEDVLDNGLELVDSPDEARAWLLGFGDLKPGTDVSLKFLNLRCGSRSLLSLLTQWLPVWAGKADKAKKDNKASRSAPLKEIKNLEWLLQYIHDYLNIGHIDFDSLELTQTVETVTTFCLNANRYPDINSGINILYAIASNFDFPKSGLEQTLVVLCASIANLQETPDHLFDCTKLLAQSDLSNEVIIILYSFIRVPTLENNSKNLSHARGSTHLLRNLIDERSKEGQYVVDLQGFIRELHIAASEGIFRFSHDILASVHAILSSPRLPEIQALDFGKVLEIILLCLEMSPSKPLNTTQNLLTPVISPDEDKTRVYERHYRDRETMTKKLADDFQLLWKHLSPVNQDTIHEFFLDYPRFADTEQIQRALAFAETKYLNSGDREEKNQYIRDLHERTVQNQQLAAASRINAIQVLVRACNVHSTSPTSDEQFDDLYAWMLDELLSQVTIEQDGQVLTEFLLALQEMVSNYEEAAKHTKSIRHMTKTLRDLVLLHSARAFFTDTLAAEATKILVTVFCYGIHVDPTAAVEGFDTLQSLASSSCRFRSARLVAKRLLFRVRADDAGFIYIISESESQHIASALLRTRESADTFQFEAPTAQRHSASSTSMSTKSDVHEPMWMYPESEDVTFLFSNRPSTYLNVDVSAHPESQTELDMDTWLMNIIRCLQADTDWETYSYTIVHVAAQLSNIALFLNSMEAVVKFRQVLCEQIVNNTFREAPPSTGLKKSDVALCMFNILIPLIAYATMKHETVQKGFGDDLVRAFLTGISGAWEGTSRPCIHALSICSLEIPSSVASLYPTIIDKMSKNMTQAHLTAHILEFLIHMALLPEMHSNLNADEIQMILGMCIQFLEKTREQHQASISSPTGRLSLQSRHSGLNFRRPPYRASMLTDIGLPQYAAALAYHVIIFWFLSLRLESRAKYVSWIVTRLIWKNPQGLEMIDEQSQVLIDMMQRTAFSDLGETAPQADFAGQDDGPISSASWIAGLSVITAQTAGHTGKTQIIKRQASGTTYARYQQLTSELPSHHTPSHTEIRHHEATTEMLPSHIILQMVASAATTKVADQPVLLPDEDYVRRALDSFDRIPTVSSHKIGVLYIGKDQSAESDYLANTSGSQDYERFLSELGSVVSLQPPLRYNPQGLEFPRDGENTMAWRNRVDEIVYHVPTMMPTDLEEDPQCINKKAHVGNCHVNVVFNRSGLPWGFENFQSQLNYINIVIRPACRGRQALDPNFMPGFYWVQVVTRDDLPNISPVADTKIISAAQLAPFVRALALNASMFSQCWNTKDSDSEFPSGWRARLQQIKRLKERVLSKMAEKQGLTATSSGTVNNVVTGGQGGRRTPVPRDEAGGSRKDVTLASQLDFSSWTV</sequence>
<dbReference type="RefSeq" id="XP_016267739.1">
    <property type="nucleotide sequence ID" value="XM_016400686.1"/>
</dbReference>
<dbReference type="InterPro" id="IPR035974">
    <property type="entry name" value="Rap/Ran-GAP_sf"/>
</dbReference>
<evidence type="ECO:0000256" key="2">
    <source>
        <dbReference type="SAM" id="MobiDB-lite"/>
    </source>
</evidence>
<dbReference type="GO" id="GO:0032007">
    <property type="term" value="P:negative regulation of TOR signaling"/>
    <property type="evidence" value="ECO:0007669"/>
    <property type="project" value="TreeGrafter"/>
</dbReference>
<feature type="region of interest" description="Disordered" evidence="2">
    <location>
        <begin position="1"/>
        <end position="40"/>
    </location>
</feature>
<dbReference type="Proteomes" id="UP000053342">
    <property type="component" value="Unassembled WGS sequence"/>
</dbReference>
<feature type="compositionally biased region" description="Basic and acidic residues" evidence="2">
    <location>
        <begin position="1412"/>
        <end position="1421"/>
    </location>
</feature>
<dbReference type="PROSITE" id="PS50085">
    <property type="entry name" value="RAPGAP"/>
    <property type="match status" value="1"/>
</dbReference>
<keyword evidence="5" id="KW-1185">Reference proteome</keyword>
<protein>
    <recommendedName>
        <fullName evidence="3">Rap-GAP domain-containing protein</fullName>
    </recommendedName>
</protein>
<dbReference type="GO" id="GO:0005634">
    <property type="term" value="C:nucleus"/>
    <property type="evidence" value="ECO:0007669"/>
    <property type="project" value="InterPro"/>
</dbReference>
<dbReference type="Pfam" id="PF02145">
    <property type="entry name" value="Rap_GAP"/>
    <property type="match status" value="1"/>
</dbReference>
<dbReference type="PANTHER" id="PTHR10063:SF0">
    <property type="entry name" value="TUBERIN"/>
    <property type="match status" value="1"/>
</dbReference>
<dbReference type="OrthoDB" id="19311at2759"/>